<accession>U1HMG6</accession>
<dbReference type="GO" id="GO:0008270">
    <property type="term" value="F:zinc ion binding"/>
    <property type="evidence" value="ECO:0007669"/>
    <property type="project" value="InterPro"/>
</dbReference>
<dbReference type="InterPro" id="IPR007219">
    <property type="entry name" value="XnlR_reg_dom"/>
</dbReference>
<evidence type="ECO:0000313" key="9">
    <source>
        <dbReference type="Proteomes" id="UP000019373"/>
    </source>
</evidence>
<evidence type="ECO:0000313" key="8">
    <source>
        <dbReference type="EMBL" id="ERF71505.1"/>
    </source>
</evidence>
<evidence type="ECO:0000256" key="5">
    <source>
        <dbReference type="ARBA" id="ARBA00023242"/>
    </source>
</evidence>
<organism evidence="8 9">
    <name type="scientific">Endocarpon pusillum (strain Z07020 / HMAS-L-300199)</name>
    <name type="common">Lichen-forming fungus</name>
    <dbReference type="NCBI Taxonomy" id="1263415"/>
    <lineage>
        <taxon>Eukaryota</taxon>
        <taxon>Fungi</taxon>
        <taxon>Dikarya</taxon>
        <taxon>Ascomycota</taxon>
        <taxon>Pezizomycotina</taxon>
        <taxon>Eurotiomycetes</taxon>
        <taxon>Chaetothyriomycetidae</taxon>
        <taxon>Verrucariales</taxon>
        <taxon>Verrucariaceae</taxon>
        <taxon>Endocarpon</taxon>
    </lineage>
</organism>
<protein>
    <recommendedName>
        <fullName evidence="7">Xylanolytic transcriptional activator regulatory domain-containing protein</fullName>
    </recommendedName>
</protein>
<dbReference type="OrthoDB" id="5069333at2759"/>
<gene>
    <name evidence="8" type="ORF">EPUS_00494</name>
</gene>
<dbReference type="HOGENOM" id="CLU_340661_0_0_1"/>
<proteinExistence type="predicted"/>
<dbReference type="PANTHER" id="PTHR47338">
    <property type="entry name" value="ZN(II)2CYS6 TRANSCRIPTION FACTOR (EUROFUNG)-RELATED"/>
    <property type="match status" value="1"/>
</dbReference>
<feature type="compositionally biased region" description="Low complexity" evidence="6">
    <location>
        <begin position="29"/>
        <end position="40"/>
    </location>
</feature>
<keyword evidence="5" id="KW-0539">Nucleus</keyword>
<dbReference type="OMA" id="SCQFCRA"/>
<feature type="region of interest" description="Disordered" evidence="6">
    <location>
        <begin position="29"/>
        <end position="58"/>
    </location>
</feature>
<evidence type="ECO:0000256" key="4">
    <source>
        <dbReference type="ARBA" id="ARBA00023163"/>
    </source>
</evidence>
<keyword evidence="3" id="KW-0805">Transcription regulation</keyword>
<evidence type="ECO:0000256" key="6">
    <source>
        <dbReference type="SAM" id="MobiDB-lite"/>
    </source>
</evidence>
<dbReference type="PANTHER" id="PTHR47338:SF5">
    <property type="entry name" value="ZN(II)2CYS6 TRANSCRIPTION FACTOR (EUROFUNG)"/>
    <property type="match status" value="1"/>
</dbReference>
<evidence type="ECO:0000256" key="2">
    <source>
        <dbReference type="ARBA" id="ARBA00022723"/>
    </source>
</evidence>
<keyword evidence="4" id="KW-0804">Transcription</keyword>
<dbReference type="Pfam" id="PF04082">
    <property type="entry name" value="Fungal_trans"/>
    <property type="match status" value="1"/>
</dbReference>
<dbReference type="GO" id="GO:0005634">
    <property type="term" value="C:nucleus"/>
    <property type="evidence" value="ECO:0007669"/>
    <property type="project" value="UniProtKB-SubCell"/>
</dbReference>
<sequence>MKNVSRSTTQDSIGPVRLDALSAAAESSAFNSSLTSSTFAPKPSDKRSANLERPSQSLRGMSIACEENHNSLAADLEDMFDEAFRNAGVIADNAFQESLAAFHHKVNNEPASTMDSLLGFSAGDRQRRTISYEKLLYTMTLELVEMLSIRFGNLGCYQLGDSTARFYAVSLANDDTPTMFESTAAQEADPLVDFDAHRSTQLIEVWFSVHPLSNIMSKTMFLRNYKSNNHDPALLAVMLADASYVHENDATGSKKEALFRWTAMQLRDRPAQNCGLSTVQVLMLLGWHELCLSRARRATCYLGYAGRIVTRLQKNVIQAPETGRSQINGVDVAEVEAELVRNIYWLTFSITLWSFMQIDQPYPQLLPSTVPTEFPPVDESSSAVVKLDIVSDNVSTLAKQSRMIQELWPLSHIASTTAHIYALLPREQEPDEASQSVSWQARPLHQLRRLLSLNQDISSLCTNVRKVLVNAVKVLEVKVENALSKALVLTAYHTTIIHLLFPRLDSADERVYVSEELLEDFCTSSRSLLELFSVADAEHDGSNLITRMRSSTFADVFVLGLDVCGRAIEYFHIRSQEASELERKNISKKAVDIELISSQLHKISKSETLLTAKNLRPVKKKLKEVKLRFSHADALYDTEPPSSINSDIGIFPDSGGSTLKPMPTPTTSAPLFQAIQGIPELQLDVPIQGLFPQEFSAPLPEGWPKASSLDFGSGPSDISSRDNQIDWTREQGIQKYNNEYNDAGLALHGNLHDDPGSLALLSGGPSGHINLAGFQQEYHQIASAPGQSEFRASEIAAGSMVPRLSIPEVGMGIDLFDLGVLDGAEGWPPGTKS</sequence>
<keyword evidence="9" id="KW-1185">Reference proteome</keyword>
<dbReference type="CDD" id="cd12148">
    <property type="entry name" value="fungal_TF_MHR"/>
    <property type="match status" value="1"/>
</dbReference>
<dbReference type="GeneID" id="19235555"/>
<evidence type="ECO:0000256" key="3">
    <source>
        <dbReference type="ARBA" id="ARBA00023015"/>
    </source>
</evidence>
<dbReference type="EMBL" id="KE721204">
    <property type="protein sequence ID" value="ERF71505.1"/>
    <property type="molecule type" value="Genomic_DNA"/>
</dbReference>
<feature type="domain" description="Xylanolytic transcriptional activator regulatory" evidence="7">
    <location>
        <begin position="206"/>
        <end position="440"/>
    </location>
</feature>
<dbReference type="GO" id="GO:0000981">
    <property type="term" value="F:DNA-binding transcription factor activity, RNA polymerase II-specific"/>
    <property type="evidence" value="ECO:0007669"/>
    <property type="project" value="InterPro"/>
</dbReference>
<dbReference type="GO" id="GO:0003677">
    <property type="term" value="F:DNA binding"/>
    <property type="evidence" value="ECO:0007669"/>
    <property type="project" value="InterPro"/>
</dbReference>
<evidence type="ECO:0000256" key="1">
    <source>
        <dbReference type="ARBA" id="ARBA00004123"/>
    </source>
</evidence>
<comment type="subcellular location">
    <subcellularLocation>
        <location evidence="1">Nucleus</location>
    </subcellularLocation>
</comment>
<dbReference type="AlphaFoldDB" id="U1HMG6"/>
<evidence type="ECO:0000259" key="7">
    <source>
        <dbReference type="Pfam" id="PF04082"/>
    </source>
</evidence>
<dbReference type="eggNOG" id="ENOG502QVBS">
    <property type="taxonomic scope" value="Eukaryota"/>
</dbReference>
<dbReference type="Proteomes" id="UP000019373">
    <property type="component" value="Unassembled WGS sequence"/>
</dbReference>
<name>U1HMG6_ENDPU</name>
<dbReference type="GO" id="GO:0006351">
    <property type="term" value="P:DNA-templated transcription"/>
    <property type="evidence" value="ECO:0007669"/>
    <property type="project" value="InterPro"/>
</dbReference>
<dbReference type="InterPro" id="IPR050815">
    <property type="entry name" value="TF_fung"/>
</dbReference>
<keyword evidence="2" id="KW-0479">Metal-binding</keyword>
<dbReference type="RefSeq" id="XP_007802714.1">
    <property type="nucleotide sequence ID" value="XM_007804523.1"/>
</dbReference>
<reference evidence="9" key="1">
    <citation type="journal article" date="2014" name="BMC Genomics">
        <title>Genome characteristics reveal the impact of lichenization on lichen-forming fungus Endocarpon pusillum Hedwig (Verrucariales, Ascomycota).</title>
        <authorList>
            <person name="Wang Y.-Y."/>
            <person name="Liu B."/>
            <person name="Zhang X.-Y."/>
            <person name="Zhou Q.-M."/>
            <person name="Zhang T."/>
            <person name="Li H."/>
            <person name="Yu Y.-F."/>
            <person name="Zhang X.-L."/>
            <person name="Hao X.-Y."/>
            <person name="Wang M."/>
            <person name="Wang L."/>
            <person name="Wei J.-C."/>
        </authorList>
    </citation>
    <scope>NUCLEOTIDE SEQUENCE [LARGE SCALE GENOMIC DNA]</scope>
    <source>
        <strain evidence="9">Z07020 / HMAS-L-300199</strain>
    </source>
</reference>